<evidence type="ECO:0000313" key="2">
    <source>
        <dbReference type="Proteomes" id="UP001159641"/>
    </source>
</evidence>
<comment type="caution">
    <text evidence="1">The sequence shown here is derived from an EMBL/GenBank/DDBJ whole genome shotgun (WGS) entry which is preliminary data.</text>
</comment>
<name>A0AB34HMQ5_ESCRO</name>
<keyword evidence="2" id="KW-1185">Reference proteome</keyword>
<dbReference type="Proteomes" id="UP001159641">
    <property type="component" value="Unassembled WGS sequence"/>
</dbReference>
<dbReference type="EMBL" id="JAIQCJ010001201">
    <property type="protein sequence ID" value="KAJ8791794.1"/>
    <property type="molecule type" value="Genomic_DNA"/>
</dbReference>
<organism evidence="1 2">
    <name type="scientific">Eschrichtius robustus</name>
    <name type="common">California gray whale</name>
    <name type="synonym">Eschrichtius gibbosus</name>
    <dbReference type="NCBI Taxonomy" id="9764"/>
    <lineage>
        <taxon>Eukaryota</taxon>
        <taxon>Metazoa</taxon>
        <taxon>Chordata</taxon>
        <taxon>Craniata</taxon>
        <taxon>Vertebrata</taxon>
        <taxon>Euteleostomi</taxon>
        <taxon>Mammalia</taxon>
        <taxon>Eutheria</taxon>
        <taxon>Laurasiatheria</taxon>
        <taxon>Artiodactyla</taxon>
        <taxon>Whippomorpha</taxon>
        <taxon>Cetacea</taxon>
        <taxon>Mysticeti</taxon>
        <taxon>Eschrichtiidae</taxon>
        <taxon>Eschrichtius</taxon>
    </lineage>
</organism>
<reference evidence="1 2" key="1">
    <citation type="submission" date="2022-11" db="EMBL/GenBank/DDBJ databases">
        <title>Whole genome sequence of Eschrichtius robustus ER-17-0199.</title>
        <authorList>
            <person name="Bruniche-Olsen A."/>
            <person name="Black A.N."/>
            <person name="Fields C.J."/>
            <person name="Walden K."/>
            <person name="Dewoody J.A."/>
        </authorList>
    </citation>
    <scope>NUCLEOTIDE SEQUENCE [LARGE SCALE GENOMIC DNA]</scope>
    <source>
        <strain evidence="1">ER-17-0199</strain>
        <tissue evidence="1">Blubber</tissue>
    </source>
</reference>
<evidence type="ECO:0000313" key="1">
    <source>
        <dbReference type="EMBL" id="KAJ8791794.1"/>
    </source>
</evidence>
<sequence length="172" mass="18235">MGRPEARSGRRVSSLPFGVLPGPPASGHSCLLGLVPPPREREGPRCPAGGEPRTRRNRVGLLQLFCLITERCGPRVCAPSTPEFSLVLSSLLAFCLCAGGSPAFICSPDRCHGLELPTASPTDVSRHLKRLGLHQANPSLTCPILGRFSLPKMWAGPAPLVTGHLSAVPSEY</sequence>
<dbReference type="AlphaFoldDB" id="A0AB34HMQ5"/>
<accession>A0AB34HMQ5</accession>
<proteinExistence type="predicted"/>
<protein>
    <submittedName>
        <fullName evidence="1">Uncharacterized protein</fullName>
    </submittedName>
</protein>
<gene>
    <name evidence="1" type="ORF">J1605_020516</name>
</gene>